<comment type="caution">
    <text evidence="7">The sequence shown here is derived from an EMBL/GenBank/DDBJ whole genome shotgun (WGS) entry which is preliminary data.</text>
</comment>
<dbReference type="GO" id="GO:0004307">
    <property type="term" value="F:ethanolaminephosphotransferase activity"/>
    <property type="evidence" value="ECO:0007669"/>
    <property type="project" value="TreeGrafter"/>
</dbReference>
<feature type="transmembrane region" description="Helical" evidence="6">
    <location>
        <begin position="270"/>
        <end position="286"/>
    </location>
</feature>
<comment type="similarity">
    <text evidence="2 5">Belongs to the CDP-alcohol phosphatidyltransferase class-I family.</text>
</comment>
<feature type="transmembrane region" description="Helical" evidence="6">
    <location>
        <begin position="298"/>
        <end position="317"/>
    </location>
</feature>
<evidence type="ECO:0000256" key="2">
    <source>
        <dbReference type="ARBA" id="ARBA00010441"/>
    </source>
</evidence>
<evidence type="ECO:0000313" key="8">
    <source>
        <dbReference type="Proteomes" id="UP000494256"/>
    </source>
</evidence>
<proteinExistence type="inferred from homology"/>
<keyword evidence="6" id="KW-1133">Transmembrane helix</keyword>
<dbReference type="InterPro" id="IPR014472">
    <property type="entry name" value="CHOPT"/>
</dbReference>
<feature type="transmembrane region" description="Helical" evidence="6">
    <location>
        <begin position="91"/>
        <end position="109"/>
    </location>
</feature>
<evidence type="ECO:0008006" key="9">
    <source>
        <dbReference type="Google" id="ProtNLM"/>
    </source>
</evidence>
<protein>
    <recommendedName>
        <fullName evidence="9">Ethanolaminephosphotransferase</fullName>
    </recommendedName>
</protein>
<keyword evidence="4 6" id="KW-0472">Membrane</keyword>
<evidence type="ECO:0000256" key="5">
    <source>
        <dbReference type="RuleBase" id="RU003750"/>
    </source>
</evidence>
<comment type="subcellular location">
    <subcellularLocation>
        <location evidence="1">Membrane</location>
    </subcellularLocation>
</comment>
<organism evidence="7 8">
    <name type="scientific">Arctia plantaginis</name>
    <name type="common">Wood tiger moth</name>
    <name type="synonym">Phalaena plantaginis</name>
    <dbReference type="NCBI Taxonomy" id="874455"/>
    <lineage>
        <taxon>Eukaryota</taxon>
        <taxon>Metazoa</taxon>
        <taxon>Ecdysozoa</taxon>
        <taxon>Arthropoda</taxon>
        <taxon>Hexapoda</taxon>
        <taxon>Insecta</taxon>
        <taxon>Pterygota</taxon>
        <taxon>Neoptera</taxon>
        <taxon>Endopterygota</taxon>
        <taxon>Lepidoptera</taxon>
        <taxon>Glossata</taxon>
        <taxon>Ditrysia</taxon>
        <taxon>Noctuoidea</taxon>
        <taxon>Erebidae</taxon>
        <taxon>Arctiinae</taxon>
        <taxon>Arctia</taxon>
    </lineage>
</organism>
<dbReference type="Gene3D" id="1.20.120.1760">
    <property type="match status" value="1"/>
</dbReference>
<dbReference type="GO" id="GO:0005789">
    <property type="term" value="C:endoplasmic reticulum membrane"/>
    <property type="evidence" value="ECO:0007669"/>
    <property type="project" value="TreeGrafter"/>
</dbReference>
<dbReference type="PROSITE" id="PS00379">
    <property type="entry name" value="CDP_ALCOHOL_P_TRANSF"/>
    <property type="match status" value="1"/>
</dbReference>
<dbReference type="InterPro" id="IPR048254">
    <property type="entry name" value="CDP_ALCOHOL_P_TRANSF_CS"/>
</dbReference>
<feature type="transmembrane region" description="Helical" evidence="6">
    <location>
        <begin position="231"/>
        <end position="250"/>
    </location>
</feature>
<accession>A0A8S0ZB98</accession>
<keyword evidence="3 5" id="KW-0808">Transferase</keyword>
<feature type="transmembrane region" description="Helical" evidence="6">
    <location>
        <begin position="326"/>
        <end position="344"/>
    </location>
</feature>
<evidence type="ECO:0000256" key="4">
    <source>
        <dbReference type="ARBA" id="ARBA00023136"/>
    </source>
</evidence>
<feature type="transmembrane region" description="Helical" evidence="6">
    <location>
        <begin position="188"/>
        <end position="211"/>
    </location>
</feature>
<dbReference type="Proteomes" id="UP000494256">
    <property type="component" value="Unassembled WGS sequence"/>
</dbReference>
<dbReference type="GO" id="GO:0006646">
    <property type="term" value="P:phosphatidylethanolamine biosynthetic process"/>
    <property type="evidence" value="ECO:0007669"/>
    <property type="project" value="TreeGrafter"/>
</dbReference>
<dbReference type="PANTHER" id="PTHR10414:SF71">
    <property type="entry name" value="FI05338P"/>
    <property type="match status" value="1"/>
</dbReference>
<dbReference type="EMBL" id="CADEBD010000286">
    <property type="protein sequence ID" value="CAB3229818.1"/>
    <property type="molecule type" value="Genomic_DNA"/>
</dbReference>
<dbReference type="AlphaFoldDB" id="A0A8S0ZB98"/>
<reference evidence="7 8" key="1">
    <citation type="submission" date="2020-04" db="EMBL/GenBank/DDBJ databases">
        <authorList>
            <person name="Wallbank WR R."/>
            <person name="Pardo Diaz C."/>
            <person name="Kozak K."/>
            <person name="Martin S."/>
            <person name="Jiggins C."/>
            <person name="Moest M."/>
            <person name="Warren A I."/>
            <person name="Byers J.R.P. K."/>
            <person name="Montejo-Kovacevich G."/>
            <person name="Yen C E."/>
        </authorList>
    </citation>
    <scope>NUCLEOTIDE SEQUENCE [LARGE SCALE GENOMIC DNA]</scope>
</reference>
<feature type="transmembrane region" description="Helical" evidence="6">
    <location>
        <begin position="129"/>
        <end position="150"/>
    </location>
</feature>
<keyword evidence="6" id="KW-0812">Transmembrane</keyword>
<dbReference type="InterPro" id="IPR043130">
    <property type="entry name" value="CDP-OH_PTrfase_TM_dom"/>
</dbReference>
<evidence type="ECO:0000256" key="3">
    <source>
        <dbReference type="ARBA" id="ARBA00022679"/>
    </source>
</evidence>
<dbReference type="GO" id="GO:0005794">
    <property type="term" value="C:Golgi apparatus"/>
    <property type="evidence" value="ECO:0007669"/>
    <property type="project" value="TreeGrafter"/>
</dbReference>
<feature type="transmembrane region" description="Helical" evidence="6">
    <location>
        <begin position="156"/>
        <end position="176"/>
    </location>
</feature>
<sequence>MFDYKYLKNDQLKGLKKYKYSAIDTSPIGKYLMHPTWNTIVKITPKSIAPNVITFAGFILMLIAVLLLTVYDPEFYAAGGRFGSKSYPNEIPNWVFITCGVFIFLAYGLDGIDGKQARRLGVSGPLGELFDHGLDSYIVFLIPYALISVFGRDPEYSLNCFRGFLIVVSVAFNFYICHWDKYNTLTLYIPWGYDVSMWFSSALFIIEGVYGPGYYKAYVFGDYTVVSILEIVLHLVGPLTTLPGCVYNVYLSYKNRTGNMYPFLEMLRPLWSLFAVTAAVAYWGLYSKNDISEQYPRAYIFLYGTLFSNIASRLIIAEMCHNRCDLVTWMFWPLLAAITTSLNIPHLEYFMLHLMLILAVFGHIHYGVCMVRQICSHLNIKCFTVPKEKRK</sequence>
<dbReference type="Pfam" id="PF01066">
    <property type="entry name" value="CDP-OH_P_transf"/>
    <property type="match status" value="1"/>
</dbReference>
<gene>
    <name evidence="7" type="ORF">APLA_LOCUS4337</name>
</gene>
<name>A0A8S0ZB98_ARCPL</name>
<evidence type="ECO:0000313" key="7">
    <source>
        <dbReference type="EMBL" id="CAB3229818.1"/>
    </source>
</evidence>
<dbReference type="PANTHER" id="PTHR10414">
    <property type="entry name" value="ETHANOLAMINEPHOSPHOTRANSFERASE"/>
    <property type="match status" value="1"/>
</dbReference>
<evidence type="ECO:0000256" key="6">
    <source>
        <dbReference type="SAM" id="Phobius"/>
    </source>
</evidence>
<dbReference type="PIRSF" id="PIRSF015665">
    <property type="entry name" value="CHOPT"/>
    <property type="match status" value="1"/>
</dbReference>
<feature type="transmembrane region" description="Helical" evidence="6">
    <location>
        <begin position="52"/>
        <end position="71"/>
    </location>
</feature>
<dbReference type="OrthoDB" id="6283463at2759"/>
<evidence type="ECO:0000256" key="1">
    <source>
        <dbReference type="ARBA" id="ARBA00004370"/>
    </source>
</evidence>
<feature type="transmembrane region" description="Helical" evidence="6">
    <location>
        <begin position="350"/>
        <end position="371"/>
    </location>
</feature>
<dbReference type="InterPro" id="IPR000462">
    <property type="entry name" value="CDP-OH_P_trans"/>
</dbReference>